<dbReference type="AlphaFoldDB" id="A0A0C2DAU6"/>
<name>A0A0C2DAU6_9BACT</name>
<dbReference type="Pfam" id="PF20772">
    <property type="entry name" value="TACO1_YebC_N"/>
    <property type="match status" value="1"/>
</dbReference>
<sequence>MGRTFENRKLAMLKRGDRDAKAFTRAGRQISMAVKAGGPDADNNPGLRRAIQNARAVNMPKDRIQGAIEKAAGLGDVDEYKTVFYEGYGPHGIAMMVETATDNPTRTVANVRFAFKKEDGNLGSTGSVAFMFDQFGVFRLDPEGLDRDELELLLIDHGLEQLDDGINDDGDPVLVLRCAREDFGNLQAGLDANKIAVASSGFEWVPKTTTELSDDETDAVLKLIDRLEQDDDVQVVFHNLG</sequence>
<gene>
    <name evidence="9" type="ORF">DB30_07650</name>
</gene>
<dbReference type="InterPro" id="IPR048300">
    <property type="entry name" value="TACO1_YebC-like_2nd/3rd_dom"/>
</dbReference>
<dbReference type="RefSeq" id="WP_052546683.1">
    <property type="nucleotide sequence ID" value="NZ_JMCC02000009.1"/>
</dbReference>
<dbReference type="EMBL" id="JMCC02000009">
    <property type="protein sequence ID" value="KIG18635.1"/>
    <property type="molecule type" value="Genomic_DNA"/>
</dbReference>
<evidence type="ECO:0000313" key="10">
    <source>
        <dbReference type="Proteomes" id="UP000031599"/>
    </source>
</evidence>
<dbReference type="GO" id="GO:0006355">
    <property type="term" value="P:regulation of DNA-templated transcription"/>
    <property type="evidence" value="ECO:0007669"/>
    <property type="project" value="UniProtKB-UniRule"/>
</dbReference>
<evidence type="ECO:0000256" key="6">
    <source>
        <dbReference type="HAMAP-Rule" id="MF_00693"/>
    </source>
</evidence>
<feature type="domain" description="TACO1/YebC-like second and third" evidence="7">
    <location>
        <begin position="80"/>
        <end position="240"/>
    </location>
</feature>
<comment type="caution">
    <text evidence="9">The sequence shown here is derived from an EMBL/GenBank/DDBJ whole genome shotgun (WGS) entry which is preliminary data.</text>
</comment>
<protein>
    <recommendedName>
        <fullName evidence="6">Probable transcriptional regulatory protein DB30_07650</fullName>
    </recommendedName>
</protein>
<dbReference type="GO" id="GO:0005829">
    <property type="term" value="C:cytosol"/>
    <property type="evidence" value="ECO:0007669"/>
    <property type="project" value="TreeGrafter"/>
</dbReference>
<dbReference type="InterPro" id="IPR017856">
    <property type="entry name" value="Integrase-like_N"/>
</dbReference>
<dbReference type="Proteomes" id="UP000031599">
    <property type="component" value="Unassembled WGS sequence"/>
</dbReference>
<dbReference type="GO" id="GO:0003677">
    <property type="term" value="F:DNA binding"/>
    <property type="evidence" value="ECO:0007669"/>
    <property type="project" value="UniProtKB-UniRule"/>
</dbReference>
<dbReference type="InterPro" id="IPR002876">
    <property type="entry name" value="Transcrip_reg_TACO1-like"/>
</dbReference>
<evidence type="ECO:0000259" key="8">
    <source>
        <dbReference type="Pfam" id="PF20772"/>
    </source>
</evidence>
<keyword evidence="4 6" id="KW-0238">DNA-binding</keyword>
<dbReference type="PANTHER" id="PTHR12532:SF6">
    <property type="entry name" value="TRANSCRIPTIONAL REGULATORY PROTEIN YEBC-RELATED"/>
    <property type="match status" value="1"/>
</dbReference>
<dbReference type="NCBIfam" id="TIGR01033">
    <property type="entry name" value="YebC/PmpR family DNA-binding transcriptional regulator"/>
    <property type="match status" value="1"/>
</dbReference>
<dbReference type="Gene3D" id="1.10.10.200">
    <property type="match status" value="1"/>
</dbReference>
<dbReference type="InterPro" id="IPR026564">
    <property type="entry name" value="Transcrip_reg_TACO1-like_dom3"/>
</dbReference>
<dbReference type="HAMAP" id="MF_00693">
    <property type="entry name" value="Transcrip_reg_TACO1"/>
    <property type="match status" value="1"/>
</dbReference>
<evidence type="ECO:0000256" key="1">
    <source>
        <dbReference type="ARBA" id="ARBA00008724"/>
    </source>
</evidence>
<evidence type="ECO:0000256" key="3">
    <source>
        <dbReference type="ARBA" id="ARBA00023015"/>
    </source>
</evidence>
<evidence type="ECO:0000259" key="7">
    <source>
        <dbReference type="Pfam" id="PF01709"/>
    </source>
</evidence>
<evidence type="ECO:0000313" key="9">
    <source>
        <dbReference type="EMBL" id="KIG18635.1"/>
    </source>
</evidence>
<dbReference type="PANTHER" id="PTHR12532">
    <property type="entry name" value="TRANSLATIONAL ACTIVATOR OF CYTOCHROME C OXIDASE 1"/>
    <property type="match status" value="1"/>
</dbReference>
<keyword evidence="2 6" id="KW-0963">Cytoplasm</keyword>
<dbReference type="InterPro" id="IPR029072">
    <property type="entry name" value="YebC-like"/>
</dbReference>
<evidence type="ECO:0000256" key="4">
    <source>
        <dbReference type="ARBA" id="ARBA00023125"/>
    </source>
</evidence>
<dbReference type="FunFam" id="1.10.10.200:FF:000004">
    <property type="entry name" value="Probable transcriptional regulatory protein BSBG_02618"/>
    <property type="match status" value="1"/>
</dbReference>
<dbReference type="Gene3D" id="3.30.70.980">
    <property type="match status" value="2"/>
</dbReference>
<keyword evidence="3 6" id="KW-0805">Transcription regulation</keyword>
<dbReference type="InterPro" id="IPR049083">
    <property type="entry name" value="TACO1_YebC_N"/>
</dbReference>
<dbReference type="NCBIfam" id="NF009044">
    <property type="entry name" value="PRK12378.1"/>
    <property type="match status" value="1"/>
</dbReference>
<accession>A0A0C2DAU6</accession>
<comment type="similarity">
    <text evidence="1 6">Belongs to the TACO1 family.</text>
</comment>
<reference evidence="9 10" key="1">
    <citation type="submission" date="2014-12" db="EMBL/GenBank/DDBJ databases">
        <title>Genome assembly of Enhygromyxa salina DSM 15201.</title>
        <authorList>
            <person name="Sharma G."/>
            <person name="Subramanian S."/>
        </authorList>
    </citation>
    <scope>NUCLEOTIDE SEQUENCE [LARGE SCALE GENOMIC DNA]</scope>
    <source>
        <strain evidence="9 10">DSM 15201</strain>
    </source>
</reference>
<dbReference type="SUPFAM" id="SSF75625">
    <property type="entry name" value="YebC-like"/>
    <property type="match status" value="1"/>
</dbReference>
<keyword evidence="5 6" id="KW-0804">Transcription</keyword>
<comment type="subcellular location">
    <subcellularLocation>
        <location evidence="6">Cytoplasm</location>
    </subcellularLocation>
</comment>
<proteinExistence type="inferred from homology"/>
<evidence type="ECO:0000256" key="2">
    <source>
        <dbReference type="ARBA" id="ARBA00022490"/>
    </source>
</evidence>
<dbReference type="Pfam" id="PF01709">
    <property type="entry name" value="Transcrip_reg"/>
    <property type="match status" value="1"/>
</dbReference>
<organism evidence="9 10">
    <name type="scientific">Enhygromyxa salina</name>
    <dbReference type="NCBI Taxonomy" id="215803"/>
    <lineage>
        <taxon>Bacteria</taxon>
        <taxon>Pseudomonadati</taxon>
        <taxon>Myxococcota</taxon>
        <taxon>Polyangia</taxon>
        <taxon>Nannocystales</taxon>
        <taxon>Nannocystaceae</taxon>
        <taxon>Enhygromyxa</taxon>
    </lineage>
</organism>
<evidence type="ECO:0000256" key="5">
    <source>
        <dbReference type="ARBA" id="ARBA00023163"/>
    </source>
</evidence>
<feature type="domain" description="TACO1/YebC-like N-terminal" evidence="8">
    <location>
        <begin position="5"/>
        <end position="73"/>
    </location>
</feature>